<feature type="region of interest" description="Disordered" evidence="5">
    <location>
        <begin position="118"/>
        <end position="137"/>
    </location>
</feature>
<dbReference type="SUPFAM" id="SSF57756">
    <property type="entry name" value="Retrovirus zinc finger-like domains"/>
    <property type="match status" value="1"/>
</dbReference>
<dbReference type="InterPro" id="IPR006564">
    <property type="entry name" value="Znf_PMZ"/>
</dbReference>
<evidence type="ECO:0000313" key="8">
    <source>
        <dbReference type="EMBL" id="TXG56509.1"/>
    </source>
</evidence>
<feature type="domain" description="SWIM-type" evidence="7">
    <location>
        <begin position="700"/>
        <end position="732"/>
    </location>
</feature>
<accession>A0A5C7HI40</accession>
<feature type="compositionally biased region" description="Basic residues" evidence="5">
    <location>
        <begin position="868"/>
        <end position="877"/>
    </location>
</feature>
<feature type="region of interest" description="Disordered" evidence="5">
    <location>
        <begin position="783"/>
        <end position="915"/>
    </location>
</feature>
<dbReference type="AlphaFoldDB" id="A0A5C7HI40"/>
<keyword evidence="1" id="KW-0479">Metal-binding</keyword>
<name>A0A5C7HI40_9ROSI</name>
<dbReference type="InterPro" id="IPR004332">
    <property type="entry name" value="Transposase_MuDR"/>
</dbReference>
<keyword evidence="6" id="KW-0732">Signal</keyword>
<evidence type="ECO:0000256" key="3">
    <source>
        <dbReference type="ARBA" id="ARBA00022833"/>
    </source>
</evidence>
<evidence type="ECO:0000256" key="2">
    <source>
        <dbReference type="ARBA" id="ARBA00022771"/>
    </source>
</evidence>
<dbReference type="Proteomes" id="UP000323000">
    <property type="component" value="Chromosome 8"/>
</dbReference>
<reference evidence="9" key="1">
    <citation type="journal article" date="2019" name="Gigascience">
        <title>De novo genome assembly of the endangered Acer yangbiense, a plant species with extremely small populations endemic to Yunnan Province, China.</title>
        <authorList>
            <person name="Yang J."/>
            <person name="Wariss H.M."/>
            <person name="Tao L."/>
            <person name="Zhang R."/>
            <person name="Yun Q."/>
            <person name="Hollingsworth P."/>
            <person name="Dao Z."/>
            <person name="Luo G."/>
            <person name="Guo H."/>
            <person name="Ma Y."/>
            <person name="Sun W."/>
        </authorList>
    </citation>
    <scope>NUCLEOTIDE SEQUENCE [LARGE SCALE GENOMIC DNA]</scope>
    <source>
        <strain evidence="9">cv. Malutang</strain>
    </source>
</reference>
<feature type="signal peptide" evidence="6">
    <location>
        <begin position="1"/>
        <end position="23"/>
    </location>
</feature>
<evidence type="ECO:0000259" key="7">
    <source>
        <dbReference type="PROSITE" id="PS50966"/>
    </source>
</evidence>
<protein>
    <recommendedName>
        <fullName evidence="7">SWIM-type domain-containing protein</fullName>
    </recommendedName>
</protein>
<dbReference type="InterPro" id="IPR036875">
    <property type="entry name" value="Znf_CCHC_sf"/>
</dbReference>
<dbReference type="InterPro" id="IPR018289">
    <property type="entry name" value="MULE_transposase_dom"/>
</dbReference>
<dbReference type="PANTHER" id="PTHR31973">
    <property type="entry name" value="POLYPROTEIN, PUTATIVE-RELATED"/>
    <property type="match status" value="1"/>
</dbReference>
<feature type="region of interest" description="Disordered" evidence="5">
    <location>
        <begin position="158"/>
        <end position="191"/>
    </location>
</feature>
<dbReference type="GO" id="GO:0008270">
    <property type="term" value="F:zinc ion binding"/>
    <property type="evidence" value="ECO:0007669"/>
    <property type="project" value="UniProtKB-KW"/>
</dbReference>
<feature type="compositionally biased region" description="Acidic residues" evidence="5">
    <location>
        <begin position="161"/>
        <end position="179"/>
    </location>
</feature>
<evidence type="ECO:0000256" key="6">
    <source>
        <dbReference type="SAM" id="SignalP"/>
    </source>
</evidence>
<dbReference type="PANTHER" id="PTHR31973:SF187">
    <property type="entry name" value="MUTATOR TRANSPOSASE MUDRA PROTEIN"/>
    <property type="match status" value="1"/>
</dbReference>
<gene>
    <name evidence="8" type="ORF">EZV62_017822</name>
</gene>
<feature type="compositionally biased region" description="Polar residues" evidence="5">
    <location>
        <begin position="887"/>
        <end position="898"/>
    </location>
</feature>
<dbReference type="Pfam" id="PF10551">
    <property type="entry name" value="MULE"/>
    <property type="match status" value="1"/>
</dbReference>
<evidence type="ECO:0000313" key="9">
    <source>
        <dbReference type="Proteomes" id="UP000323000"/>
    </source>
</evidence>
<evidence type="ECO:0000256" key="5">
    <source>
        <dbReference type="SAM" id="MobiDB-lite"/>
    </source>
</evidence>
<dbReference type="InterPro" id="IPR007527">
    <property type="entry name" value="Znf_SWIM"/>
</dbReference>
<feature type="chain" id="PRO_5022694281" description="SWIM-type domain-containing protein" evidence="6">
    <location>
        <begin position="24"/>
        <end position="915"/>
    </location>
</feature>
<dbReference type="EMBL" id="VAHF01000008">
    <property type="protein sequence ID" value="TXG56509.1"/>
    <property type="molecule type" value="Genomic_DNA"/>
</dbReference>
<keyword evidence="9" id="KW-1185">Reference proteome</keyword>
<organism evidence="8 9">
    <name type="scientific">Acer yangbiense</name>
    <dbReference type="NCBI Taxonomy" id="1000413"/>
    <lineage>
        <taxon>Eukaryota</taxon>
        <taxon>Viridiplantae</taxon>
        <taxon>Streptophyta</taxon>
        <taxon>Embryophyta</taxon>
        <taxon>Tracheophyta</taxon>
        <taxon>Spermatophyta</taxon>
        <taxon>Magnoliopsida</taxon>
        <taxon>eudicotyledons</taxon>
        <taxon>Gunneridae</taxon>
        <taxon>Pentapetalae</taxon>
        <taxon>rosids</taxon>
        <taxon>malvids</taxon>
        <taxon>Sapindales</taxon>
        <taxon>Sapindaceae</taxon>
        <taxon>Hippocastanoideae</taxon>
        <taxon>Acereae</taxon>
        <taxon>Acer</taxon>
    </lineage>
</organism>
<dbReference type="Pfam" id="PF04434">
    <property type="entry name" value="SWIM"/>
    <property type="match status" value="1"/>
</dbReference>
<dbReference type="Pfam" id="PF03108">
    <property type="entry name" value="DBD_Tnp_Mut"/>
    <property type="match status" value="1"/>
</dbReference>
<dbReference type="SMART" id="SM00575">
    <property type="entry name" value="ZnF_PMZ"/>
    <property type="match status" value="1"/>
</dbReference>
<dbReference type="PROSITE" id="PS50966">
    <property type="entry name" value="ZF_SWIM"/>
    <property type="match status" value="1"/>
</dbReference>
<keyword evidence="3" id="KW-0862">Zinc</keyword>
<evidence type="ECO:0000256" key="4">
    <source>
        <dbReference type="PROSITE-ProRule" id="PRU00325"/>
    </source>
</evidence>
<feature type="compositionally biased region" description="Low complexity" evidence="5">
    <location>
        <begin position="844"/>
        <end position="867"/>
    </location>
</feature>
<dbReference type="GO" id="GO:0003676">
    <property type="term" value="F:nucleic acid binding"/>
    <property type="evidence" value="ECO:0007669"/>
    <property type="project" value="InterPro"/>
</dbReference>
<proteinExistence type="predicted"/>
<dbReference type="OrthoDB" id="1904319at2759"/>
<keyword evidence="2 4" id="KW-0863">Zinc-finger</keyword>
<sequence>MVKVSSAFYGLLVVLLLLTAAAAGDMDIFKIKVIFGTEVVDVGQCDSDHISLILLIRATIHEVSGKDEVPDEDCLVWIHLPWCGERVQVNSDSELIEFFQVFRDHGLGEIVFELEKTCNVPSPPEGSTSRPNEEAEVLDQHGGYQALGWCDSEAEMLNYDGDSEKDDDKDVEDVEDGEEEGRQANEGQNMQYDKVPVFEEEFVDGDDDIIKECMDLFEGYQSKSNDEYFSDSELEPEQVRIAKLMKGIPFKKMVGGEIKFEVGQTFDNAKQMREVFREYAIQEGVALSRVKNDLLRQTYKCKQAGCPWRAHGSRLLDKMTFMIKTLVDTHECHRIYNSKEAKVSWIASKFEDLVRRNPSICVKVISDLLRERYKVSVDSQRLYTAKRRALEGLLKDHATCFSKLRRYAYMVSQSNPGSAFHISTQQPQPTFHRLFLSFKAQKLGFLEGCRPFIGVDGCHLKGPYGGVLLSAVALDANSGLFPLAVCICEKETQDSWEWFLHNLKIHLKYPSDRPLTFMSDRQKGVIHALQEHFPLANRRYCARHIYANFRLTFKGDHFKKLFWRASRSSNVFDFKEAMDEIGGINPAAKSWLQEIEPKHWSRHAYDQTIRCDHVTNNMTEAFNSMLGTHRVSSYLELLEFIRRMVMRKFQDRKEECEQWNSALPPRVNAKILKNSKESRVLTIIAAGNKEYEVLGPNEGYAIKLGEYSCQCGSWQVSGIPCRHAMAAISHHCGKAAVKDKITAYVHQSLTKSAYMQTYNGMIHPIPDQNRWLEVPACILVEGQTEHIDPPPRTVQPGRPKILRKREQDEGPKGGKSGTVTCKICNQVGHNKRTCKSEKKNNNGTSTTTSSSHQPIQQQSTFEGSSSRTCKRKKKKNNRTSTTTSSSHQPIQQQSTFEGSSSQPPPTQTQTQMDFD</sequence>
<evidence type="ECO:0000256" key="1">
    <source>
        <dbReference type="ARBA" id="ARBA00022723"/>
    </source>
</evidence>
<comment type="caution">
    <text evidence="8">The sequence shown here is derived from an EMBL/GenBank/DDBJ whole genome shotgun (WGS) entry which is preliminary data.</text>
</comment>